<protein>
    <recommendedName>
        <fullName evidence="4">DinB family protein</fullName>
    </recommendedName>
</protein>
<feature type="compositionally biased region" description="Basic and acidic residues" evidence="1">
    <location>
        <begin position="229"/>
        <end position="243"/>
    </location>
</feature>
<dbReference type="Gene3D" id="1.20.120.450">
    <property type="entry name" value="dinb family like domain"/>
    <property type="match status" value="1"/>
</dbReference>
<reference evidence="2" key="1">
    <citation type="journal article" date="2014" name="Int. J. Syst. Evol. Microbiol.">
        <title>Complete genome sequence of Corynebacterium casei LMG S-19264T (=DSM 44701T), isolated from a smear-ripened cheese.</title>
        <authorList>
            <consortium name="US DOE Joint Genome Institute (JGI-PGF)"/>
            <person name="Walter F."/>
            <person name="Albersmeier A."/>
            <person name="Kalinowski J."/>
            <person name="Ruckert C."/>
        </authorList>
    </citation>
    <scope>NUCLEOTIDE SEQUENCE</scope>
    <source>
        <strain evidence="2">JCM 3131</strain>
    </source>
</reference>
<gene>
    <name evidence="2" type="ORF">GCM10010145_60910</name>
</gene>
<feature type="region of interest" description="Disordered" evidence="1">
    <location>
        <begin position="229"/>
        <end position="251"/>
    </location>
</feature>
<evidence type="ECO:0008006" key="4">
    <source>
        <dbReference type="Google" id="ProtNLM"/>
    </source>
</evidence>
<dbReference type="Pfam" id="PF04978">
    <property type="entry name" value="MST"/>
    <property type="match status" value="1"/>
</dbReference>
<dbReference type="InterPro" id="IPR034660">
    <property type="entry name" value="DinB/YfiT-like"/>
</dbReference>
<reference evidence="2" key="2">
    <citation type="submission" date="2020-09" db="EMBL/GenBank/DDBJ databases">
        <authorList>
            <person name="Sun Q."/>
            <person name="Ohkuma M."/>
        </authorList>
    </citation>
    <scope>NUCLEOTIDE SEQUENCE</scope>
    <source>
        <strain evidence="2">JCM 3131</strain>
    </source>
</reference>
<name>A0A918BNW0_9ACTN</name>
<dbReference type="SUPFAM" id="SSF109854">
    <property type="entry name" value="DinB/YfiT-like putative metalloenzymes"/>
    <property type="match status" value="1"/>
</dbReference>
<dbReference type="AlphaFoldDB" id="A0A918BNW0"/>
<evidence type="ECO:0000256" key="1">
    <source>
        <dbReference type="SAM" id="MobiDB-lite"/>
    </source>
</evidence>
<keyword evidence="3" id="KW-1185">Reference proteome</keyword>
<dbReference type="EMBL" id="BMQK01000020">
    <property type="protein sequence ID" value="GGQ83065.1"/>
    <property type="molecule type" value="Genomic_DNA"/>
</dbReference>
<comment type="caution">
    <text evidence="2">The sequence shown here is derived from an EMBL/GenBank/DDBJ whole genome shotgun (WGS) entry which is preliminary data.</text>
</comment>
<accession>A0A918BNW0</accession>
<evidence type="ECO:0000313" key="2">
    <source>
        <dbReference type="EMBL" id="GGQ83065.1"/>
    </source>
</evidence>
<dbReference type="Proteomes" id="UP000620156">
    <property type="component" value="Unassembled WGS sequence"/>
</dbReference>
<dbReference type="InterPro" id="IPR007061">
    <property type="entry name" value="MST-like"/>
</dbReference>
<proteinExistence type="predicted"/>
<evidence type="ECO:0000313" key="3">
    <source>
        <dbReference type="Proteomes" id="UP000620156"/>
    </source>
</evidence>
<sequence length="251" mass="27448">MLCPGPVRYGEVIDGARLPDESIRFAAGGWKGSCTRQTGPMTASNPKADLHSYLQSARDALLWKLDGLSEYDVRRPSTPTGTNLLGLVKHAASVELGYLGETFGRPSGEPLPWLEDGAEPNADMWATADESREYIVGLYRRAWAHADATLDALALDTTGKVPWWPSGKDEVTLHHAVVRVIADTHRHAGHADIVRELMDGAVGVNKGDDSMAPGDSEWWDDYRNRLEHAAQEAHRREPTDAELRTGSAETG</sequence>
<organism evidence="2 3">
    <name type="scientific">Streptomyces ruber</name>
    <dbReference type="NCBI Taxonomy" id="83378"/>
    <lineage>
        <taxon>Bacteria</taxon>
        <taxon>Bacillati</taxon>
        <taxon>Actinomycetota</taxon>
        <taxon>Actinomycetes</taxon>
        <taxon>Kitasatosporales</taxon>
        <taxon>Streptomycetaceae</taxon>
        <taxon>Streptomyces</taxon>
    </lineage>
</organism>